<accession>A0A1Z2XTB1</accession>
<reference evidence="5" key="2">
    <citation type="submission" date="2017-05" db="EMBL/GenBank/DDBJ databases">
        <title>Improved OligoMM genomes.</title>
        <authorList>
            <person name="Garzetti D."/>
        </authorList>
    </citation>
    <scope>NUCLEOTIDE SEQUENCE [LARGE SCALE GENOMIC DNA]</scope>
    <source>
        <strain evidence="5">KB18</strain>
    </source>
</reference>
<evidence type="ECO:0000313" key="5">
    <source>
        <dbReference type="Proteomes" id="UP000196710"/>
    </source>
</evidence>
<keyword evidence="2" id="KW-0732">Signal</keyword>
<dbReference type="EMBL" id="CP021422">
    <property type="protein sequence ID" value="ASB41686.1"/>
    <property type="molecule type" value="Genomic_DNA"/>
</dbReference>
<gene>
    <name evidence="3" type="ORF">ADH66_14070</name>
    <name evidence="4" type="ORF">I5Q82_04425</name>
</gene>
<feature type="chain" id="PRO_5044221494" evidence="2">
    <location>
        <begin position="26"/>
        <end position="190"/>
    </location>
</feature>
<dbReference type="PROSITE" id="PS51257">
    <property type="entry name" value="PROKAR_LIPOPROTEIN"/>
    <property type="match status" value="1"/>
</dbReference>
<evidence type="ECO:0000313" key="4">
    <source>
        <dbReference type="EMBL" id="QQR30948.1"/>
    </source>
</evidence>
<dbReference type="Pfam" id="PF16146">
    <property type="entry name" value="DUF4854"/>
    <property type="match status" value="1"/>
</dbReference>
<evidence type="ECO:0000313" key="3">
    <source>
        <dbReference type="EMBL" id="ASB41686.1"/>
    </source>
</evidence>
<dbReference type="InterPro" id="IPR032327">
    <property type="entry name" value="DUF4854"/>
</dbReference>
<dbReference type="Proteomes" id="UP000196710">
    <property type="component" value="Chromosome"/>
</dbReference>
<feature type="compositionally biased region" description="Low complexity" evidence="1">
    <location>
        <begin position="33"/>
        <end position="74"/>
    </location>
</feature>
<evidence type="ECO:0000256" key="1">
    <source>
        <dbReference type="SAM" id="MobiDB-lite"/>
    </source>
</evidence>
<dbReference type="Proteomes" id="UP000596035">
    <property type="component" value="Chromosome"/>
</dbReference>
<protein>
    <submittedName>
        <fullName evidence="4">DUF4854 domain-containing protein</fullName>
    </submittedName>
</protein>
<dbReference type="AlphaFoldDB" id="A0A1Z2XTB1"/>
<feature type="signal peptide" evidence="2">
    <location>
        <begin position="1"/>
        <end position="25"/>
    </location>
</feature>
<feature type="region of interest" description="Disordered" evidence="1">
    <location>
        <begin position="27"/>
        <end position="74"/>
    </location>
</feature>
<reference evidence="3" key="1">
    <citation type="journal article" date="2017" name="Genome Announc.">
        <title>High-Quality Whole-Genome Sequences of the Oligo-Mouse-Microbiota Bacterial Community.</title>
        <authorList>
            <person name="Garzetti D."/>
            <person name="Brugiroux S."/>
            <person name="Bunk B."/>
            <person name="Pukall R."/>
            <person name="McCoy K.D."/>
            <person name="Macpherson A.J."/>
            <person name="Stecher B."/>
        </authorList>
    </citation>
    <scope>NUCLEOTIDE SEQUENCE</scope>
    <source>
        <strain evidence="3">KB18</strain>
    </source>
</reference>
<dbReference type="RefSeq" id="WP_066539447.1">
    <property type="nucleotide sequence ID" value="NZ_CAPVCI010000003.1"/>
</dbReference>
<sequence>MNNTVLRVLSAVMALILVFSLGACGNDDSGSQSSSSSSSSEVSSEVSSAVSSESTPESAPESSPESSESSAAASGTYATVSEFLEDNRSTVSAAIESMAGDQDQMEISLDSTDDSLIYKFVFTDSAMEGVDEKALIDALQEGVDAEDFTTTFEDIAASVKSLVPLDAVKVEVIYAKADGTELVHKTYTSK</sequence>
<organism evidence="4 6">
    <name type="scientific">Acutalibacter muris</name>
    <dbReference type="NCBI Taxonomy" id="1796620"/>
    <lineage>
        <taxon>Bacteria</taxon>
        <taxon>Bacillati</taxon>
        <taxon>Bacillota</taxon>
        <taxon>Clostridia</taxon>
        <taxon>Eubacteriales</taxon>
        <taxon>Acutalibacteraceae</taxon>
        <taxon>Acutalibacter</taxon>
    </lineage>
</organism>
<reference evidence="4 6" key="3">
    <citation type="submission" date="2020-11" db="EMBL/GenBank/DDBJ databases">
        <title>Closed and high quality bacterial genomes of the OMM12 community.</title>
        <authorList>
            <person name="Marbouty M."/>
            <person name="Lamy-Besnier Q."/>
            <person name="Debarbieux L."/>
            <person name="Koszul R."/>
        </authorList>
    </citation>
    <scope>NUCLEOTIDE SEQUENCE [LARGE SCALE GENOMIC DNA]</scope>
    <source>
        <strain evidence="4 6">KB18</strain>
    </source>
</reference>
<name>A0A1Z2XTB1_9FIRM</name>
<proteinExistence type="predicted"/>
<dbReference type="EMBL" id="CP065321">
    <property type="protein sequence ID" value="QQR30948.1"/>
    <property type="molecule type" value="Genomic_DNA"/>
</dbReference>
<keyword evidence="5" id="KW-1185">Reference proteome</keyword>
<dbReference type="KEGG" id="amur:ADH66_14070"/>
<evidence type="ECO:0000313" key="6">
    <source>
        <dbReference type="Proteomes" id="UP000596035"/>
    </source>
</evidence>
<evidence type="ECO:0000256" key="2">
    <source>
        <dbReference type="SAM" id="SignalP"/>
    </source>
</evidence>